<dbReference type="Proteomes" id="UP001295740">
    <property type="component" value="Unassembled WGS sequence"/>
</dbReference>
<dbReference type="PANTHER" id="PTHR46190">
    <property type="entry name" value="SI:CH211-201H21.5-RELATED"/>
    <property type="match status" value="1"/>
</dbReference>
<dbReference type="InterPro" id="IPR036452">
    <property type="entry name" value="Ribo_hydro-like"/>
</dbReference>
<name>A0AAI8VR32_9PEZI</name>
<accession>A0AAI8VR32</accession>
<organism evidence="4 5">
    <name type="scientific">Anthostomella pinea</name>
    <dbReference type="NCBI Taxonomy" id="933095"/>
    <lineage>
        <taxon>Eukaryota</taxon>
        <taxon>Fungi</taxon>
        <taxon>Dikarya</taxon>
        <taxon>Ascomycota</taxon>
        <taxon>Pezizomycotina</taxon>
        <taxon>Sordariomycetes</taxon>
        <taxon>Xylariomycetidae</taxon>
        <taxon>Xylariales</taxon>
        <taxon>Xylariaceae</taxon>
        <taxon>Anthostomella</taxon>
    </lineage>
</organism>
<sequence length="376" mass="41172">MRYTGLCLLASALNTAVAYASTDDSNTSVNSGGQKVIIENDWNSGSAGQFLMALDYGWHVLGLVGDTSDSWAMHCSYMALALLEIGNLSCIPVHKGSDYPLLMTPKLMQTYQTLQGQLPWRGVFKPYNETAEKLGADPTDGDPSRVNRAAFVQGYPNKTLAGVNAAAWMVEQVHKYPGEVSIYSGGALTNIAMAVRMDSEFASLTKGLYIMGGFIDTNLLMTSGNSNQADINTDFNFKADPEAAKIALTADFPNITLVSAASNAIFPDDAYLDDVDKVDNVYTNLAREVTQTYLPFWDEGTMMVMLDPSTVLNQTSFYVNVDTSYYSPTYGNIWGHQKEFVPAMQDLREVNYVYAINATAMRTALKRALQNPKTCP</sequence>
<dbReference type="InterPro" id="IPR052775">
    <property type="entry name" value="IUN_hydrolase"/>
</dbReference>
<dbReference type="Pfam" id="PF01156">
    <property type="entry name" value="IU_nuc_hydro"/>
    <property type="match status" value="1"/>
</dbReference>
<gene>
    <name evidence="4" type="ORF">KHLLAP_LOCUS12989</name>
</gene>
<feature type="domain" description="Inosine/uridine-preferring nucleoside hydrolase" evidence="3">
    <location>
        <begin position="36"/>
        <end position="357"/>
    </location>
</feature>
<proteinExistence type="inferred from homology"/>
<evidence type="ECO:0000313" key="4">
    <source>
        <dbReference type="EMBL" id="CAJ2512521.1"/>
    </source>
</evidence>
<comment type="similarity">
    <text evidence="1">Belongs to the IUNH family.</text>
</comment>
<evidence type="ECO:0000313" key="5">
    <source>
        <dbReference type="Proteomes" id="UP001295740"/>
    </source>
</evidence>
<evidence type="ECO:0000259" key="3">
    <source>
        <dbReference type="Pfam" id="PF01156"/>
    </source>
</evidence>
<dbReference type="SUPFAM" id="SSF53590">
    <property type="entry name" value="Nucleoside hydrolase"/>
    <property type="match status" value="1"/>
</dbReference>
<protein>
    <submittedName>
        <fullName evidence="4">Uu.00g055360.m01.CDS01</fullName>
    </submittedName>
</protein>
<keyword evidence="5" id="KW-1185">Reference proteome</keyword>
<dbReference type="Gene3D" id="3.90.245.10">
    <property type="entry name" value="Ribonucleoside hydrolase-like"/>
    <property type="match status" value="1"/>
</dbReference>
<feature type="signal peptide" evidence="2">
    <location>
        <begin position="1"/>
        <end position="20"/>
    </location>
</feature>
<dbReference type="PANTHER" id="PTHR46190:SF1">
    <property type="entry name" value="SI:CH211-201H21.5"/>
    <property type="match status" value="1"/>
</dbReference>
<feature type="chain" id="PRO_5042477191" evidence="2">
    <location>
        <begin position="21"/>
        <end position="376"/>
    </location>
</feature>
<dbReference type="GO" id="GO:0016799">
    <property type="term" value="F:hydrolase activity, hydrolyzing N-glycosyl compounds"/>
    <property type="evidence" value="ECO:0007669"/>
    <property type="project" value="InterPro"/>
</dbReference>
<evidence type="ECO:0000256" key="1">
    <source>
        <dbReference type="ARBA" id="ARBA00009176"/>
    </source>
</evidence>
<evidence type="ECO:0000256" key="2">
    <source>
        <dbReference type="SAM" id="SignalP"/>
    </source>
</evidence>
<dbReference type="EMBL" id="CAUWAG010000019">
    <property type="protein sequence ID" value="CAJ2512521.1"/>
    <property type="molecule type" value="Genomic_DNA"/>
</dbReference>
<keyword evidence="2" id="KW-0732">Signal</keyword>
<dbReference type="InterPro" id="IPR001910">
    <property type="entry name" value="Inosine/uridine_hydrolase_dom"/>
</dbReference>
<reference evidence="4" key="1">
    <citation type="submission" date="2023-10" db="EMBL/GenBank/DDBJ databases">
        <authorList>
            <person name="Hackl T."/>
        </authorList>
    </citation>
    <scope>NUCLEOTIDE SEQUENCE</scope>
</reference>
<dbReference type="AlphaFoldDB" id="A0AAI8VR32"/>
<comment type="caution">
    <text evidence="4">The sequence shown here is derived from an EMBL/GenBank/DDBJ whole genome shotgun (WGS) entry which is preliminary data.</text>
</comment>